<evidence type="ECO:0000256" key="3">
    <source>
        <dbReference type="ARBA" id="ARBA00022723"/>
    </source>
</evidence>
<feature type="region of interest" description="Disordered" evidence="7">
    <location>
        <begin position="1"/>
        <end position="40"/>
    </location>
</feature>
<organism evidence="10">
    <name type="scientific">Grosmannia clavigera (strain kw1407 / UAMH 11150)</name>
    <name type="common">Blue stain fungus</name>
    <name type="synonym">Graphiocladiella clavigera</name>
    <dbReference type="NCBI Taxonomy" id="655863"/>
    <lineage>
        <taxon>Eukaryota</taxon>
        <taxon>Fungi</taxon>
        <taxon>Dikarya</taxon>
        <taxon>Ascomycota</taxon>
        <taxon>Pezizomycotina</taxon>
        <taxon>Sordariomycetes</taxon>
        <taxon>Sordariomycetidae</taxon>
        <taxon>Ophiostomatales</taxon>
        <taxon>Ophiostomataceae</taxon>
        <taxon>Leptographium</taxon>
    </lineage>
</organism>
<dbReference type="InterPro" id="IPR050815">
    <property type="entry name" value="TF_fung"/>
</dbReference>
<dbReference type="OrthoDB" id="2399539at2759"/>
<dbReference type="SUPFAM" id="SSF57701">
    <property type="entry name" value="Zn2/Cys6 DNA-binding domain"/>
    <property type="match status" value="1"/>
</dbReference>
<dbReference type="InterPro" id="IPR000868">
    <property type="entry name" value="Isochorismatase-like_dom"/>
</dbReference>
<dbReference type="CDD" id="cd12148">
    <property type="entry name" value="fungal_TF_MHR"/>
    <property type="match status" value="1"/>
</dbReference>
<dbReference type="STRING" id="655863.F0XE35"/>
<dbReference type="InterPro" id="IPR001138">
    <property type="entry name" value="Zn2Cys6_DnaBD"/>
</dbReference>
<dbReference type="GO" id="GO:0008270">
    <property type="term" value="F:zinc ion binding"/>
    <property type="evidence" value="ECO:0007669"/>
    <property type="project" value="InterPro"/>
</dbReference>
<accession>F0XE35</accession>
<feature type="region of interest" description="Disordered" evidence="7">
    <location>
        <begin position="142"/>
        <end position="183"/>
    </location>
</feature>
<dbReference type="PROSITE" id="PS50048">
    <property type="entry name" value="ZN2_CY6_FUNGAL_2"/>
    <property type="match status" value="1"/>
</dbReference>
<keyword evidence="5" id="KW-0804">Transcription</keyword>
<dbReference type="PANTHER" id="PTHR47338">
    <property type="entry name" value="ZN(II)2CYS6 TRANSCRIPTION FACTOR (EUROFUNG)-RELATED"/>
    <property type="match status" value="1"/>
</dbReference>
<evidence type="ECO:0000313" key="9">
    <source>
        <dbReference type="EMBL" id="EFX03771.1"/>
    </source>
</evidence>
<dbReference type="GO" id="GO:0005634">
    <property type="term" value="C:nucleus"/>
    <property type="evidence" value="ECO:0007669"/>
    <property type="project" value="UniProtKB-SubCell"/>
</dbReference>
<feature type="compositionally biased region" description="Low complexity" evidence="7">
    <location>
        <begin position="21"/>
        <end position="38"/>
    </location>
</feature>
<name>F0XE35_GROCL</name>
<dbReference type="EMBL" id="GL629765">
    <property type="protein sequence ID" value="EFX03771.1"/>
    <property type="molecule type" value="Genomic_DNA"/>
</dbReference>
<dbReference type="InterPro" id="IPR036380">
    <property type="entry name" value="Isochorismatase-like_sf"/>
</dbReference>
<gene>
    <name evidence="9" type="ORF">CMQ_699</name>
</gene>
<dbReference type="GeneID" id="25980483"/>
<dbReference type="SUPFAM" id="SSF52499">
    <property type="entry name" value="Isochorismatase-like hydrolases"/>
    <property type="match status" value="1"/>
</dbReference>
<dbReference type="GO" id="GO:0000981">
    <property type="term" value="F:DNA-binding transcription factor activity, RNA polymerase II-specific"/>
    <property type="evidence" value="ECO:0007669"/>
    <property type="project" value="InterPro"/>
</dbReference>
<evidence type="ECO:0000256" key="2">
    <source>
        <dbReference type="ARBA" id="ARBA00006336"/>
    </source>
</evidence>
<dbReference type="GO" id="GO:0003677">
    <property type="term" value="F:DNA binding"/>
    <property type="evidence" value="ECO:0007669"/>
    <property type="project" value="InterPro"/>
</dbReference>
<dbReference type="InterPro" id="IPR036864">
    <property type="entry name" value="Zn2-C6_fun-type_DNA-bd_sf"/>
</dbReference>
<dbReference type="PANTHER" id="PTHR47338:SF5">
    <property type="entry name" value="ZN(II)2CYS6 TRANSCRIPTION FACTOR (EUROFUNG)"/>
    <property type="match status" value="1"/>
</dbReference>
<dbReference type="Gene3D" id="3.40.50.850">
    <property type="entry name" value="Isochorismatase-like"/>
    <property type="match status" value="1"/>
</dbReference>
<keyword evidence="6" id="KW-0539">Nucleus</keyword>
<protein>
    <submittedName>
        <fullName evidence="9">N-carbamoylsarcosine amidase</fullName>
    </submittedName>
</protein>
<keyword evidence="10" id="KW-1185">Reference proteome</keyword>
<evidence type="ECO:0000256" key="1">
    <source>
        <dbReference type="ARBA" id="ARBA00004123"/>
    </source>
</evidence>
<sequence length="1009" mass="109436">MRADETAVLPGSTMSASPGLSQSAGTGTMTGSAAMGQAEVQQVRQVQMHASYQPQSQPQQLDSVAQVQALVQAQAQAQAETQPPRRRAGVACRRCRRQRTKCLHQQGQAPCDSCAAAGAAVAATCSFPTRGEKDTDRLFRRRNNGQLIGQDGLVSRLSSSPPDRMSTASPRPPPSPPQSSCTSTTSAAIITTATASTTAPSFPPHDEIVEGCKVFMSSYFQLGFLPKAVFLERLHRHPETASRFLLASMLTISSRFTPVLVRRYGSPAATTEFFLATARDMAAAHDNMYRPSLERTQAFFLLAIAEWGNGDRDRSSVHMGVAVRMAALLKLHREEAYVLPPTASSDQIVRAESARRTFWMIMSQENLHAGHMTPAPFAREDISACLPCDEADFAFGILPSAATHNERAALAGTLPALRRPELASLPNRCLFATLIQAHDLWGRVARCTASEPCPWEPDSSFRDLTEALRLWEDAIPARHRWSVWNLRGWCAESLHLAYLSVVMVVRLGNIVIRRIYLERIIKALDADDDDSNSDRTASAFWQTVSYDLFANVLELHEQVDAYARMRMRDEGFPAILVFCAYMCGSLTSYLGRHPRLCPHISPAEAQDMSRGAIKVLSELQPAWPTSAKWHQGLQQASHADAAAAAAAAVVLEAPPPSPAAAATRTNYAGETSTCIATMHDEGAALERHPFSVSVVQAPTPLPPRPWDGNTPRERNGGFEIVPGSFSLADNVNSSYAIFPPLDPFLDDHFSAEVTAFLGGDFQYGLLDMCRLRTSHTQPTQTRSTMAAITHEESASYAASGYGGRMGWGARPALVLIDMCKAYWTAGSPLDLSAFAEAVAVPESAAHLVAAARAGGVPVLWTAVEYTDADMADAGLFWHKAKTLAVWQVGGALHRRGLADWVSPDLTPGPRDVVVKKKYPSGFFGTTLATELQCRNVDTVVLCGVSTSGCVRATTLDAMQYGFRPMVVASACGDRSKAIQEANLFDLDSKYADVVTEEDAVAHLKAGWKE</sequence>
<evidence type="ECO:0000259" key="8">
    <source>
        <dbReference type="PROSITE" id="PS50048"/>
    </source>
</evidence>
<keyword evidence="4" id="KW-0805">Transcription regulation</keyword>
<dbReference type="Pfam" id="PF00857">
    <property type="entry name" value="Isochorismatase"/>
    <property type="match status" value="1"/>
</dbReference>
<evidence type="ECO:0000256" key="7">
    <source>
        <dbReference type="SAM" id="MobiDB-lite"/>
    </source>
</evidence>
<dbReference type="AlphaFoldDB" id="F0XE35"/>
<reference evidence="9 10" key="1">
    <citation type="journal article" date="2011" name="Proc. Natl. Acad. Sci. U.S.A.">
        <title>Genome and transcriptome analyses of the mountain pine beetle-fungal symbiont Grosmannia clavigera, a lodgepole pine pathogen.</title>
        <authorList>
            <person name="DiGuistini S."/>
            <person name="Wang Y."/>
            <person name="Liao N.Y."/>
            <person name="Taylor G."/>
            <person name="Tanguay P."/>
            <person name="Feau N."/>
            <person name="Henrissat B."/>
            <person name="Chan S.K."/>
            <person name="Hesse-Orce U."/>
            <person name="Alamouti S.M."/>
            <person name="Tsui C.K.M."/>
            <person name="Docking R.T."/>
            <person name="Levasseur A."/>
            <person name="Haridas S."/>
            <person name="Robertson G."/>
            <person name="Birol I."/>
            <person name="Holt R.A."/>
            <person name="Marra M.A."/>
            <person name="Hamelin R.C."/>
            <person name="Hirst M."/>
            <person name="Jones S.J.M."/>
            <person name="Bohlmann J."/>
            <person name="Breuil C."/>
        </authorList>
    </citation>
    <scope>NUCLEOTIDE SEQUENCE [LARGE SCALE GENOMIC DNA]</scope>
    <source>
        <strain evidence="10">kw1407 / UAMH 11150</strain>
    </source>
</reference>
<dbReference type="eggNOG" id="ENOG502SK5F">
    <property type="taxonomic scope" value="Eukaryota"/>
</dbReference>
<keyword evidence="3" id="KW-0479">Metal-binding</keyword>
<evidence type="ECO:0000256" key="6">
    <source>
        <dbReference type="ARBA" id="ARBA00023242"/>
    </source>
</evidence>
<dbReference type="InParanoid" id="F0XE35"/>
<evidence type="ECO:0000256" key="4">
    <source>
        <dbReference type="ARBA" id="ARBA00023015"/>
    </source>
</evidence>
<dbReference type="RefSeq" id="XP_014173253.1">
    <property type="nucleotide sequence ID" value="XM_014317778.1"/>
</dbReference>
<evidence type="ECO:0000313" key="10">
    <source>
        <dbReference type="Proteomes" id="UP000007796"/>
    </source>
</evidence>
<dbReference type="HOGENOM" id="CLU_013433_0_0_1"/>
<comment type="subcellular location">
    <subcellularLocation>
        <location evidence="1">Nucleus</location>
    </subcellularLocation>
</comment>
<evidence type="ECO:0000256" key="5">
    <source>
        <dbReference type="ARBA" id="ARBA00023163"/>
    </source>
</evidence>
<proteinExistence type="inferred from homology"/>
<dbReference type="Proteomes" id="UP000007796">
    <property type="component" value="Unassembled WGS sequence"/>
</dbReference>
<dbReference type="InterPro" id="IPR007219">
    <property type="entry name" value="XnlR_reg_dom"/>
</dbReference>
<dbReference type="GO" id="GO:0006351">
    <property type="term" value="P:DNA-templated transcription"/>
    <property type="evidence" value="ECO:0007669"/>
    <property type="project" value="InterPro"/>
</dbReference>
<comment type="similarity">
    <text evidence="2">Belongs to the isochorismatase family.</text>
</comment>
<feature type="domain" description="Zn(2)-C6 fungal-type" evidence="8">
    <location>
        <begin position="91"/>
        <end position="127"/>
    </location>
</feature>
<dbReference type="Pfam" id="PF04082">
    <property type="entry name" value="Fungal_trans"/>
    <property type="match status" value="1"/>
</dbReference>